<dbReference type="STRING" id="1123269.NX02_07660"/>
<evidence type="ECO:0000313" key="2">
    <source>
        <dbReference type="Proteomes" id="UP000018851"/>
    </source>
</evidence>
<proteinExistence type="predicted"/>
<dbReference type="KEGG" id="ssan:NX02_07660"/>
<sequence length="36" mass="3735">MGLRGAARIPASRAPFPFRAMALASDAAPQKNPAIL</sequence>
<dbReference type="EMBL" id="CP006644">
    <property type="protein sequence ID" value="AHE53257.1"/>
    <property type="molecule type" value="Genomic_DNA"/>
</dbReference>
<dbReference type="HOGENOM" id="CLU_3358558_0_0_5"/>
<reference evidence="1 2" key="1">
    <citation type="submission" date="2013-07" db="EMBL/GenBank/DDBJ databases">
        <title>Completed genome of Sphingomonas sanxanigenens NX02.</title>
        <authorList>
            <person name="Ma T."/>
            <person name="Huang H."/>
            <person name="Wu M."/>
            <person name="Li X."/>
            <person name="Li G."/>
        </authorList>
    </citation>
    <scope>NUCLEOTIDE SEQUENCE [LARGE SCALE GENOMIC DNA]</scope>
    <source>
        <strain evidence="1 2">NX02</strain>
    </source>
</reference>
<dbReference type="Proteomes" id="UP000018851">
    <property type="component" value="Chromosome"/>
</dbReference>
<protein>
    <submittedName>
        <fullName evidence="1">Uncharacterized protein</fullName>
    </submittedName>
</protein>
<name>W0A9V0_9SPHN</name>
<dbReference type="AlphaFoldDB" id="W0A9V0"/>
<keyword evidence="2" id="KW-1185">Reference proteome</keyword>
<accession>W0A9V0</accession>
<evidence type="ECO:0000313" key="1">
    <source>
        <dbReference type="EMBL" id="AHE53257.1"/>
    </source>
</evidence>
<gene>
    <name evidence="1" type="ORF">NX02_07660</name>
</gene>
<organism evidence="1 2">
    <name type="scientific">Sphingomonas sanxanigenens DSM 19645 = NX02</name>
    <dbReference type="NCBI Taxonomy" id="1123269"/>
    <lineage>
        <taxon>Bacteria</taxon>
        <taxon>Pseudomonadati</taxon>
        <taxon>Pseudomonadota</taxon>
        <taxon>Alphaproteobacteria</taxon>
        <taxon>Sphingomonadales</taxon>
        <taxon>Sphingomonadaceae</taxon>
        <taxon>Sphingomonas</taxon>
    </lineage>
</organism>